<keyword evidence="3 6" id="KW-0808">Transferase</keyword>
<evidence type="ECO:0000256" key="2">
    <source>
        <dbReference type="ARBA" id="ARBA00022478"/>
    </source>
</evidence>
<evidence type="ECO:0000256" key="6">
    <source>
        <dbReference type="HAMAP-Rule" id="MF_00357"/>
    </source>
</evidence>
<dbReference type="EMBL" id="BJWJ01000030">
    <property type="protein sequence ID" value="GEM05327.1"/>
    <property type="molecule type" value="Genomic_DNA"/>
</dbReference>
<dbReference type="InterPro" id="IPR038087">
    <property type="entry name" value="RNAP_delta_N_dom_sf"/>
</dbReference>
<keyword evidence="4 6" id="KW-0548">Nucleotidyltransferase</keyword>
<dbReference type="PROSITE" id="PS51913">
    <property type="entry name" value="HTH_HARE"/>
    <property type="match status" value="1"/>
</dbReference>
<dbReference type="GO" id="GO:0000428">
    <property type="term" value="C:DNA-directed RNA polymerase complex"/>
    <property type="evidence" value="ECO:0007669"/>
    <property type="project" value="UniProtKB-KW"/>
</dbReference>
<dbReference type="NCBIfam" id="TIGR04567">
    <property type="entry name" value="RNAP_delt_lowGC"/>
    <property type="match status" value="1"/>
</dbReference>
<comment type="similarity">
    <text evidence="1 6">Belongs to the RpoE family.</text>
</comment>
<feature type="domain" description="HTH HARE-type" evidence="8">
    <location>
        <begin position="14"/>
        <end position="81"/>
    </location>
</feature>
<dbReference type="STRING" id="306541.SAMN05421668_10328"/>
<protein>
    <recommendedName>
        <fullName evidence="6">Probable DNA-directed RNA polymerase subunit delta</fullName>
    </recommendedName>
    <alternativeName>
        <fullName evidence="6">RNAP delta factor</fullName>
    </alternativeName>
</protein>
<keyword evidence="12" id="KW-1185">Reference proteome</keyword>
<feature type="compositionally biased region" description="Acidic residues" evidence="7">
    <location>
        <begin position="136"/>
        <end position="187"/>
    </location>
</feature>
<proteinExistence type="inferred from homology"/>
<dbReference type="InterPro" id="IPR007759">
    <property type="entry name" value="Asxl_HARE-HTH"/>
</dbReference>
<comment type="subunit">
    <text evidence="6">RNAP is composed of a core of 2 alpha, a beta and a beta' subunits. The core is associated with a delta subunit and one of several sigma factors.</text>
</comment>
<comment type="function">
    <text evidence="6">Participates in both the initiation and recycling phases of transcription. In the presence of the delta subunit, RNAP displays an increased specificity of transcription, a decreased affinity for nucleic acids, and an increased efficiency of RNA synthesis because of enhanced recycling.</text>
</comment>
<dbReference type="Proteomes" id="UP000321773">
    <property type="component" value="Unassembled WGS sequence"/>
</dbReference>
<reference evidence="10 11" key="1">
    <citation type="submission" date="2016-10" db="EMBL/GenBank/DDBJ databases">
        <authorList>
            <person name="de Groot N.N."/>
        </authorList>
    </citation>
    <scope>NUCLEOTIDE SEQUENCE [LARGE SCALE GENOMIC DNA]</scope>
    <source>
        <strain evidence="10 11">DSM 17074</strain>
    </source>
</reference>
<reference evidence="9 12" key="2">
    <citation type="submission" date="2019-07" db="EMBL/GenBank/DDBJ databases">
        <title>Whole genome shotgun sequence of Halolactibacillus miurensis NBRC 100873.</title>
        <authorList>
            <person name="Hosoyama A."/>
            <person name="Uohara A."/>
            <person name="Ohji S."/>
            <person name="Ichikawa N."/>
        </authorList>
    </citation>
    <scope>NUCLEOTIDE SEQUENCE [LARGE SCALE GENOMIC DNA]</scope>
    <source>
        <strain evidence="9 12">NBRC 100873</strain>
    </source>
</reference>
<dbReference type="GO" id="GO:0006351">
    <property type="term" value="P:DNA-templated transcription"/>
    <property type="evidence" value="ECO:0007669"/>
    <property type="project" value="InterPro"/>
</dbReference>
<name>A0A1I6Q134_9BACI</name>
<dbReference type="Gene3D" id="1.10.10.1250">
    <property type="entry name" value="RNA polymerase, subunit delta, N-terminal domain"/>
    <property type="match status" value="1"/>
</dbReference>
<gene>
    <name evidence="6" type="primary">rpoE</name>
    <name evidence="9" type="ORF">HMI01_23150</name>
    <name evidence="10" type="ORF">SAMN05421668_10328</name>
</gene>
<evidence type="ECO:0000256" key="7">
    <source>
        <dbReference type="SAM" id="MobiDB-lite"/>
    </source>
</evidence>
<dbReference type="RefSeq" id="WP_246806776.1">
    <property type="nucleotide sequence ID" value="NZ_BJWJ01000030.1"/>
</dbReference>
<evidence type="ECO:0000256" key="3">
    <source>
        <dbReference type="ARBA" id="ARBA00022679"/>
    </source>
</evidence>
<dbReference type="AlphaFoldDB" id="A0A1I6Q134"/>
<keyword evidence="5 6" id="KW-0804">Transcription</keyword>
<feature type="region of interest" description="Disordered" evidence="7">
    <location>
        <begin position="91"/>
        <end position="187"/>
    </location>
</feature>
<feature type="compositionally biased region" description="Basic residues" evidence="7">
    <location>
        <begin position="97"/>
        <end position="106"/>
    </location>
</feature>
<evidence type="ECO:0000313" key="11">
    <source>
        <dbReference type="Proteomes" id="UP000199139"/>
    </source>
</evidence>
<feature type="compositionally biased region" description="Basic and acidic residues" evidence="7">
    <location>
        <begin position="107"/>
        <end position="116"/>
    </location>
</feature>
<dbReference type="EMBL" id="FPAI01000003">
    <property type="protein sequence ID" value="SFS46176.1"/>
    <property type="molecule type" value="Genomic_DNA"/>
</dbReference>
<keyword evidence="2 6" id="KW-0240">DNA-directed RNA polymerase</keyword>
<evidence type="ECO:0000313" key="12">
    <source>
        <dbReference type="Proteomes" id="UP000321773"/>
    </source>
</evidence>
<evidence type="ECO:0000256" key="1">
    <source>
        <dbReference type="ARBA" id="ARBA00009828"/>
    </source>
</evidence>
<evidence type="ECO:0000256" key="4">
    <source>
        <dbReference type="ARBA" id="ARBA00022695"/>
    </source>
</evidence>
<organism evidence="10 11">
    <name type="scientific">Halolactibacillus miurensis</name>
    <dbReference type="NCBI Taxonomy" id="306541"/>
    <lineage>
        <taxon>Bacteria</taxon>
        <taxon>Bacillati</taxon>
        <taxon>Bacillota</taxon>
        <taxon>Bacilli</taxon>
        <taxon>Bacillales</taxon>
        <taxon>Bacillaceae</taxon>
        <taxon>Halolactibacillus</taxon>
    </lineage>
</organism>
<accession>A0A1I6Q134</accession>
<dbReference type="Pfam" id="PF05066">
    <property type="entry name" value="HARE-HTH"/>
    <property type="match status" value="1"/>
</dbReference>
<evidence type="ECO:0000313" key="9">
    <source>
        <dbReference type="EMBL" id="GEM05327.1"/>
    </source>
</evidence>
<dbReference type="HAMAP" id="MF_00357">
    <property type="entry name" value="RNApol_bact_RpoE"/>
    <property type="match status" value="1"/>
</dbReference>
<dbReference type="GO" id="GO:0006355">
    <property type="term" value="P:regulation of DNA-templated transcription"/>
    <property type="evidence" value="ECO:0007669"/>
    <property type="project" value="UniProtKB-UniRule"/>
</dbReference>
<dbReference type="InterPro" id="IPR029757">
    <property type="entry name" value="RpoE"/>
</dbReference>
<evidence type="ECO:0000313" key="10">
    <source>
        <dbReference type="EMBL" id="SFS46176.1"/>
    </source>
</evidence>
<dbReference type="GO" id="GO:0003899">
    <property type="term" value="F:DNA-directed RNA polymerase activity"/>
    <property type="evidence" value="ECO:0007669"/>
    <property type="project" value="UniProtKB-UniRule"/>
</dbReference>
<evidence type="ECO:0000259" key="8">
    <source>
        <dbReference type="PROSITE" id="PS51913"/>
    </source>
</evidence>
<evidence type="ECO:0000256" key="5">
    <source>
        <dbReference type="ARBA" id="ARBA00023163"/>
    </source>
</evidence>
<dbReference type="Proteomes" id="UP000199139">
    <property type="component" value="Unassembled WGS sequence"/>
</dbReference>
<sequence>MSELNINREQLEKYSMIEMAVALLKQEKKAMNYRDIFEEITELKQLDSAERDEAFAQFYTDLNLDGRFLYLGQGIWGLKVWYPVDQIDEEITEEPKKKKKKKKAKKKEVEPSIDHPVEEEEEDLTEIPIDFIAKSDDEDEDDDDLELDELDDDDLFDDDDDEEDYDEDEDEDDDDETEDDDDEEEEK</sequence>